<dbReference type="EMBL" id="KN716191">
    <property type="protein sequence ID" value="KJH51072.1"/>
    <property type="molecule type" value="Genomic_DNA"/>
</dbReference>
<feature type="region of interest" description="Disordered" evidence="1">
    <location>
        <begin position="146"/>
        <end position="171"/>
    </location>
</feature>
<feature type="compositionally biased region" description="Low complexity" evidence="1">
    <location>
        <begin position="151"/>
        <end position="165"/>
    </location>
</feature>
<organism evidence="2 3">
    <name type="scientific">Dictyocaulus viviparus</name>
    <name type="common">Bovine lungworm</name>
    <dbReference type="NCBI Taxonomy" id="29172"/>
    <lineage>
        <taxon>Eukaryota</taxon>
        <taxon>Metazoa</taxon>
        <taxon>Ecdysozoa</taxon>
        <taxon>Nematoda</taxon>
        <taxon>Chromadorea</taxon>
        <taxon>Rhabditida</taxon>
        <taxon>Rhabditina</taxon>
        <taxon>Rhabditomorpha</taxon>
        <taxon>Strongyloidea</taxon>
        <taxon>Metastrongylidae</taxon>
        <taxon>Dictyocaulus</taxon>
    </lineage>
</organism>
<dbReference type="GO" id="GO:1990112">
    <property type="term" value="C:RQC complex"/>
    <property type="evidence" value="ECO:0007669"/>
    <property type="project" value="TreeGrafter"/>
</dbReference>
<evidence type="ECO:0000256" key="1">
    <source>
        <dbReference type="SAM" id="MobiDB-lite"/>
    </source>
</evidence>
<dbReference type="Pfam" id="PF04910">
    <property type="entry name" value="Tcf25"/>
    <property type="match status" value="1"/>
</dbReference>
<evidence type="ECO:0000313" key="2">
    <source>
        <dbReference type="EMBL" id="KJH51072.1"/>
    </source>
</evidence>
<dbReference type="Proteomes" id="UP000053766">
    <property type="component" value="Unassembled WGS sequence"/>
</dbReference>
<evidence type="ECO:0000313" key="3">
    <source>
        <dbReference type="Proteomes" id="UP000053766"/>
    </source>
</evidence>
<dbReference type="AlphaFoldDB" id="A0A0D8Y4F0"/>
<dbReference type="InterPro" id="IPR006994">
    <property type="entry name" value="TCF25/Rqc1"/>
</dbReference>
<protein>
    <recommendedName>
        <fullName evidence="4">Transcription factor 25</fullName>
    </recommendedName>
</protein>
<keyword evidence="3" id="KW-1185">Reference proteome</keyword>
<evidence type="ECO:0008006" key="4">
    <source>
        <dbReference type="Google" id="ProtNLM"/>
    </source>
</evidence>
<dbReference type="OrthoDB" id="205993at2759"/>
<dbReference type="PANTHER" id="PTHR22684">
    <property type="entry name" value="NULP1-RELATED"/>
    <property type="match status" value="1"/>
</dbReference>
<gene>
    <name evidence="2" type="ORF">DICVIV_02739</name>
</gene>
<feature type="region of interest" description="Disordered" evidence="1">
    <location>
        <begin position="73"/>
        <end position="95"/>
    </location>
</feature>
<sequence>MSTKHLRRMLQEKEKQGLRDGLEVEETAPQKIGPVNRFAALETIDEISSSECSDEEVSTKLKELEHPVKHPISKFKRKTRKKSSAVDGEKQEELSDEQLLEKLSAENRAASLHTETICLGAAQLLKPDPRLFDAATELKRALGKTLKEQVGSSSRSHHTSQGSGRIVKRKNNWPPIRNIGLSMELDREDNEVKWFKFLHSSLYEKLERLSWVSEDSLNPQLIEEILADNPYHLNSLMLLANIFRMQDDITRSCDLIERGIFYCEQSMCSKFQVNSFYHRIDYLDYENRAFYLLLHRHMMNCIHKRCFETALNLAKLILTMDPQRDPLAILLLIDTIAIRSKQYKWLKDFYRFCKEWKNLNMLPNFCYSTALATFLDAKTDDDLDIADQMLTHAICAFPGVLTMLLDKLQIEPDATVGSHRYLNTMALNKETDGLKLVMKIYVNEIAEMWKVPETLSWLEHVARNCADVDYLNAEMENWKLKRQRLFVGLPPNIRRLAVLLGLESSPNAVTDPVPPVNGRARYTREADNINRPDSFLSGFLHSVIPDFDSGEHLTDVLQRLSNRMQQILYPPSTTGSDQAPQDSESNP</sequence>
<feature type="compositionally biased region" description="Basic and acidic residues" evidence="1">
    <location>
        <begin position="9"/>
        <end position="21"/>
    </location>
</feature>
<reference evidence="2 3" key="1">
    <citation type="submission" date="2013-11" db="EMBL/GenBank/DDBJ databases">
        <title>Draft genome of the bovine lungworm Dictyocaulus viviparus.</title>
        <authorList>
            <person name="Mitreva M."/>
        </authorList>
    </citation>
    <scope>NUCLEOTIDE SEQUENCE [LARGE SCALE GENOMIC DNA]</scope>
    <source>
        <strain evidence="2 3">HannoverDv2000</strain>
    </source>
</reference>
<proteinExistence type="predicted"/>
<dbReference type="STRING" id="29172.A0A0D8Y4F0"/>
<feature type="region of interest" description="Disordered" evidence="1">
    <location>
        <begin position="568"/>
        <end position="587"/>
    </location>
</feature>
<accession>A0A0D8Y4F0</accession>
<dbReference type="PANTHER" id="PTHR22684:SF0">
    <property type="entry name" value="RIBOSOME QUALITY CONTROL COMPLEX SUBUNIT TCF25"/>
    <property type="match status" value="1"/>
</dbReference>
<name>A0A0D8Y4F0_DICVI</name>
<feature type="compositionally biased region" description="Basic residues" evidence="1">
    <location>
        <begin position="73"/>
        <end position="83"/>
    </location>
</feature>
<reference evidence="3" key="2">
    <citation type="journal article" date="2016" name="Sci. Rep.">
        <title>Dictyocaulus viviparus genome, variome and transcriptome elucidate lungworm biology and support future intervention.</title>
        <authorList>
            <person name="McNulty S.N."/>
            <person name="Strube C."/>
            <person name="Rosa B.A."/>
            <person name="Martin J.C."/>
            <person name="Tyagi R."/>
            <person name="Choi Y.J."/>
            <person name="Wang Q."/>
            <person name="Hallsworth Pepin K."/>
            <person name="Zhang X."/>
            <person name="Ozersky P."/>
            <person name="Wilson R.K."/>
            <person name="Sternberg P.W."/>
            <person name="Gasser R.B."/>
            <person name="Mitreva M."/>
        </authorList>
    </citation>
    <scope>NUCLEOTIDE SEQUENCE [LARGE SCALE GENOMIC DNA]</scope>
    <source>
        <strain evidence="3">HannoverDv2000</strain>
    </source>
</reference>
<feature type="region of interest" description="Disordered" evidence="1">
    <location>
        <begin position="1"/>
        <end position="21"/>
    </location>
</feature>